<dbReference type="Proteomes" id="UP001498469">
    <property type="component" value="Unassembled WGS sequence"/>
</dbReference>
<dbReference type="Pfam" id="PF20578">
    <property type="entry name" value="aBig_2"/>
    <property type="match status" value="1"/>
</dbReference>
<evidence type="ECO:0000313" key="2">
    <source>
        <dbReference type="EMBL" id="MEF2114326.1"/>
    </source>
</evidence>
<accession>A0ABU7USE0</accession>
<dbReference type="RefSeq" id="WP_216253843.1">
    <property type="nucleotide sequence ID" value="NZ_JAZHFS010000021.1"/>
</dbReference>
<name>A0ABU7USE0_9CLOT</name>
<dbReference type="EMBL" id="JAZHFS010000021">
    <property type="protein sequence ID" value="MEF2114326.1"/>
    <property type="molecule type" value="Genomic_DNA"/>
</dbReference>
<feature type="domain" description="Atrophied bacterial Ig" evidence="1">
    <location>
        <begin position="792"/>
        <end position="882"/>
    </location>
</feature>
<comment type="caution">
    <text evidence="2">The sequence shown here is derived from an EMBL/GenBank/DDBJ whole genome shotgun (WGS) entry which is preliminary data.</text>
</comment>
<gene>
    <name evidence="2" type="ORF">SJI18_18680</name>
</gene>
<sequence length="998" mass="106601">MCFNNFKKSMVSLKVFTVVSLFSILFLGTTVYAAVPYTYAISTVTVNAATTTTTKNTLDITFDYAIKSVNTAKITIDQTSGSTAMRVPTIGTPVIDTADKKILHISIGDLDPAVMDYEIIIEKDALDFGTAYTPLTNFIVPFSSLDLANGFKSVFMNNTAANLNANIFTLNSPRDISIYVPKKYVTSIETIHKKQGLTTDTTSTYPKLTNIDVKTDSTVKRLKVSVTPSAGIKMVDKEIFPSSSMAGFTTGDAGLNIDTGSDYTITIKAFDINGRILENTSYKEKVQNLELVNDYITSKTSTSSNKTITLYDLMKTPATLTSILTAYTTNLDSIKVVYPNTNDTRIISNSDGQTNDASNVLAKALSDDSVQYIKFEAPLTIAPGQVVALARTSVAGKPKRVVLDGNGSTITGDVLIGYGSNDNNIYELRNMTIIGNLTVDVSTTGDCILSGVDIKNGYKIVKNKKNPEVTEVVAMDDKTLYGIGQVIKIGVKFSEPVFVVGKPVLKLSGTNATTNTNVSIGNAIYDGILSTVDELVFNYEVKEGDNFLNIKSTGIDFSNGDIQATEGASHIQANAAGAEANIYSITGKKDIAVDGIRPFLSKTVSNPIQVDGTKITYIANETLDRTTAEIADNWKIRVLDNTEAGFTDYKPLKVFLQGDNETVIIEMPNTIIVPISTDDITNKNASVFMTNIVNDKAGNPANDMVTKADGSLGVAWHEGIVGLPKDHNYKVSVGTDIPNIQYVIAGGTLSSVIGNLAPLSDTKITGLVNGETYKVIPVVGTVDHEKDTANVAADKALLTDAIILSGNNVDVGNVKNNLNLPTTNGTNGSIITWSSTDTNVIKDDGTVIRPSNSLTNPTVTVTATIANGTAIDTKVFDITVLKKDFKVKKSIFADNNFTIEGDGYLLTDFIVSRGVIEFTGGTTVNTWVIGGLTYSLSYTNTTGIAKVTVTGTATVASDVITKDITVTKDGQIKTLTLSIPAIVKSSTGDQVAVTITAN</sequence>
<organism evidence="2 3">
    <name type="scientific">Clostridium frigoriphilum</name>
    <dbReference type="NCBI Taxonomy" id="443253"/>
    <lineage>
        <taxon>Bacteria</taxon>
        <taxon>Bacillati</taxon>
        <taxon>Bacillota</taxon>
        <taxon>Clostridia</taxon>
        <taxon>Eubacteriales</taxon>
        <taxon>Clostridiaceae</taxon>
        <taxon>Clostridium</taxon>
    </lineage>
</organism>
<reference evidence="2 3" key="1">
    <citation type="submission" date="2023-11" db="EMBL/GenBank/DDBJ databases">
        <title>Draft genome sequence of a psychrophilic Clostridium strain from permafrost water brine.</title>
        <authorList>
            <person name="Shcherbakova V.A."/>
            <person name="Trubitsyn V.E."/>
            <person name="Zakharyuk A.G."/>
        </authorList>
    </citation>
    <scope>NUCLEOTIDE SEQUENCE [LARGE SCALE GENOMIC DNA]</scope>
    <source>
        <strain evidence="2 3">14F</strain>
    </source>
</reference>
<evidence type="ECO:0000259" key="1">
    <source>
        <dbReference type="Pfam" id="PF20578"/>
    </source>
</evidence>
<evidence type="ECO:0000313" key="3">
    <source>
        <dbReference type="Proteomes" id="UP001498469"/>
    </source>
</evidence>
<dbReference type="InterPro" id="IPR046780">
    <property type="entry name" value="aBig_2"/>
</dbReference>
<proteinExistence type="predicted"/>
<keyword evidence="3" id="KW-1185">Reference proteome</keyword>
<protein>
    <submittedName>
        <fullName evidence="2">Immunoglobulin-like domain-containing protein</fullName>
    </submittedName>
</protein>